<dbReference type="InterPro" id="IPR050091">
    <property type="entry name" value="PKS_NRPS_Biosynth_Enz"/>
</dbReference>
<keyword evidence="7" id="KW-0275">Fatty acid biosynthesis</keyword>
<dbReference type="GO" id="GO:0006633">
    <property type="term" value="P:fatty acid biosynthetic process"/>
    <property type="evidence" value="ECO:0007669"/>
    <property type="project" value="UniProtKB-KW"/>
</dbReference>
<feature type="domain" description="Ketoreductase (KR)" evidence="9">
    <location>
        <begin position="11"/>
        <end position="64"/>
    </location>
</feature>
<evidence type="ECO:0000313" key="10">
    <source>
        <dbReference type="EMBL" id="CAH1108585.1"/>
    </source>
</evidence>
<keyword evidence="8" id="KW-0511">Multifunctional enzyme</keyword>
<dbReference type="PANTHER" id="PTHR43775:SF7">
    <property type="entry name" value="FATTY ACID SYNTHASE"/>
    <property type="match status" value="1"/>
</dbReference>
<gene>
    <name evidence="10" type="ORF">PSYICH_LOCUS8936</name>
</gene>
<keyword evidence="6" id="KW-0443">Lipid metabolism</keyword>
<evidence type="ECO:0000256" key="3">
    <source>
        <dbReference type="ARBA" id="ARBA00022832"/>
    </source>
</evidence>
<dbReference type="AlphaFoldDB" id="A0A9P0CYE2"/>
<evidence type="ECO:0000256" key="4">
    <source>
        <dbReference type="ARBA" id="ARBA00022857"/>
    </source>
</evidence>
<evidence type="ECO:0000313" key="11">
    <source>
        <dbReference type="Proteomes" id="UP001153636"/>
    </source>
</evidence>
<dbReference type="OrthoDB" id="329835at2759"/>
<organism evidence="10 11">
    <name type="scientific">Psylliodes chrysocephalus</name>
    <dbReference type="NCBI Taxonomy" id="3402493"/>
    <lineage>
        <taxon>Eukaryota</taxon>
        <taxon>Metazoa</taxon>
        <taxon>Ecdysozoa</taxon>
        <taxon>Arthropoda</taxon>
        <taxon>Hexapoda</taxon>
        <taxon>Insecta</taxon>
        <taxon>Pterygota</taxon>
        <taxon>Neoptera</taxon>
        <taxon>Endopterygota</taxon>
        <taxon>Coleoptera</taxon>
        <taxon>Polyphaga</taxon>
        <taxon>Cucujiformia</taxon>
        <taxon>Chrysomeloidea</taxon>
        <taxon>Chrysomelidae</taxon>
        <taxon>Galerucinae</taxon>
        <taxon>Alticini</taxon>
        <taxon>Psylliodes</taxon>
    </lineage>
</organism>
<dbReference type="PANTHER" id="PTHR43775">
    <property type="entry name" value="FATTY ACID SYNTHASE"/>
    <property type="match status" value="1"/>
</dbReference>
<keyword evidence="2" id="KW-0444">Lipid biosynthesis</keyword>
<evidence type="ECO:0000256" key="1">
    <source>
        <dbReference type="ARBA" id="ARBA00022450"/>
    </source>
</evidence>
<evidence type="ECO:0000256" key="8">
    <source>
        <dbReference type="ARBA" id="ARBA00023268"/>
    </source>
</evidence>
<keyword evidence="11" id="KW-1185">Reference proteome</keyword>
<dbReference type="Pfam" id="PF08659">
    <property type="entry name" value="KR"/>
    <property type="match status" value="1"/>
</dbReference>
<proteinExistence type="predicted"/>
<dbReference type="EMBL" id="OV651815">
    <property type="protein sequence ID" value="CAH1108585.1"/>
    <property type="molecule type" value="Genomic_DNA"/>
</dbReference>
<keyword evidence="5" id="KW-0560">Oxidoreductase</keyword>
<dbReference type="InterPro" id="IPR013968">
    <property type="entry name" value="PKS_KR"/>
</dbReference>
<dbReference type="Gene3D" id="3.40.50.720">
    <property type="entry name" value="NAD(P)-binding Rossmann-like Domain"/>
    <property type="match status" value="1"/>
</dbReference>
<dbReference type="GO" id="GO:0016491">
    <property type="term" value="F:oxidoreductase activity"/>
    <property type="evidence" value="ECO:0007669"/>
    <property type="project" value="UniProtKB-KW"/>
</dbReference>
<dbReference type="InterPro" id="IPR036736">
    <property type="entry name" value="ACP-like_sf"/>
</dbReference>
<dbReference type="SUPFAM" id="SSF47336">
    <property type="entry name" value="ACP-like"/>
    <property type="match status" value="1"/>
</dbReference>
<evidence type="ECO:0000256" key="5">
    <source>
        <dbReference type="ARBA" id="ARBA00023002"/>
    </source>
</evidence>
<evidence type="ECO:0000256" key="2">
    <source>
        <dbReference type="ARBA" id="ARBA00022516"/>
    </source>
</evidence>
<reference evidence="10" key="1">
    <citation type="submission" date="2022-01" db="EMBL/GenBank/DDBJ databases">
        <authorList>
            <person name="King R."/>
        </authorList>
    </citation>
    <scope>NUCLEOTIDE SEQUENCE</scope>
</reference>
<keyword evidence="1" id="KW-0596">Phosphopantetheine</keyword>
<evidence type="ECO:0000259" key="9">
    <source>
        <dbReference type="Pfam" id="PF08659"/>
    </source>
</evidence>
<keyword evidence="4" id="KW-0521">NADP</keyword>
<dbReference type="Gene3D" id="1.10.1200.10">
    <property type="entry name" value="ACP-like"/>
    <property type="match status" value="1"/>
</dbReference>
<name>A0A9P0CYE2_9CUCU</name>
<dbReference type="InterPro" id="IPR036291">
    <property type="entry name" value="NAD(P)-bd_dom_sf"/>
</dbReference>
<accession>A0A9P0CYE2</accession>
<evidence type="ECO:0000256" key="6">
    <source>
        <dbReference type="ARBA" id="ARBA00023098"/>
    </source>
</evidence>
<evidence type="ECO:0000256" key="7">
    <source>
        <dbReference type="ARBA" id="ARBA00023160"/>
    </source>
</evidence>
<protein>
    <recommendedName>
        <fullName evidence="9">Ketoreductase (KR) domain-containing protein</fullName>
    </recommendedName>
</protein>
<dbReference type="SUPFAM" id="SSF51735">
    <property type="entry name" value="NAD(P)-binding Rossmann-fold domains"/>
    <property type="match status" value="1"/>
</dbReference>
<dbReference type="GO" id="GO:0004312">
    <property type="term" value="F:fatty acid synthase activity"/>
    <property type="evidence" value="ECO:0007669"/>
    <property type="project" value="TreeGrafter"/>
</dbReference>
<keyword evidence="3" id="KW-0276">Fatty acid metabolism</keyword>
<sequence>MVARCSMQVQELLDYFVDFSSVSCGRGNAGQANYDLANSAMERITESRQILGLPATVIQWGAIGDVNLILETMGGNDTEVGGTLPQRMTSYLATMDILLQQLHSVVAQRRNRWQSTDLGMDSLMGTEIKQTLERNYDLVLRAQEVRALTFGRLVELSTGIGAASTTKTQRPAQDNNVKFNQKVDIMPKKVLFQMTSKSSDNKKTPVFILHPIEGVVNDLETLAKKIDVSVYGLAAFPT</sequence>
<dbReference type="Proteomes" id="UP001153636">
    <property type="component" value="Chromosome 3"/>
</dbReference>